<dbReference type="GO" id="GO:0016779">
    <property type="term" value="F:nucleotidyltransferase activity"/>
    <property type="evidence" value="ECO:0007669"/>
    <property type="project" value="UniProtKB-KW"/>
</dbReference>
<keyword evidence="1" id="KW-0548">Nucleotidyltransferase</keyword>
<dbReference type="GO" id="GO:0008641">
    <property type="term" value="F:ubiquitin-like modifier activating enzyme activity"/>
    <property type="evidence" value="ECO:0007669"/>
    <property type="project" value="InterPro"/>
</dbReference>
<gene>
    <name evidence="1" type="ORF">ENN52_01110</name>
</gene>
<comment type="caution">
    <text evidence="1">The sequence shown here is derived from an EMBL/GenBank/DDBJ whole genome shotgun (WGS) entry which is preliminary data.</text>
</comment>
<reference evidence="1" key="1">
    <citation type="journal article" date="2020" name="mSystems">
        <title>Genome- and Community-Level Interaction Insights into Carbon Utilization and Element Cycling Functions of Hydrothermarchaeota in Hydrothermal Sediment.</title>
        <authorList>
            <person name="Zhou Z."/>
            <person name="Liu Y."/>
            <person name="Xu W."/>
            <person name="Pan J."/>
            <person name="Luo Z.H."/>
            <person name="Li M."/>
        </authorList>
    </citation>
    <scope>NUCLEOTIDE SEQUENCE</scope>
    <source>
        <strain evidence="1">SpSt-1183</strain>
    </source>
</reference>
<evidence type="ECO:0000313" key="1">
    <source>
        <dbReference type="EMBL" id="HDS62735.1"/>
    </source>
</evidence>
<keyword evidence="1" id="KW-0808">Transferase</keyword>
<proteinExistence type="predicted"/>
<name>A0A831PRY9_9EURY</name>
<feature type="non-terminal residue" evidence="1">
    <location>
        <position position="1"/>
    </location>
</feature>
<dbReference type="SUPFAM" id="SSF69572">
    <property type="entry name" value="Activating enzymes of the ubiquitin-like proteins"/>
    <property type="match status" value="1"/>
</dbReference>
<organism evidence="1">
    <name type="scientific">Methanofollis liminatans</name>
    <dbReference type="NCBI Taxonomy" id="2201"/>
    <lineage>
        <taxon>Archaea</taxon>
        <taxon>Methanobacteriati</taxon>
        <taxon>Methanobacteriota</taxon>
        <taxon>Stenosarchaea group</taxon>
        <taxon>Methanomicrobia</taxon>
        <taxon>Methanomicrobiales</taxon>
        <taxon>Methanomicrobiaceae</taxon>
        <taxon>Methanofollis</taxon>
    </lineage>
</organism>
<dbReference type="AlphaFoldDB" id="A0A831PRY9"/>
<dbReference type="EMBL" id="DSBY01000055">
    <property type="protein sequence ID" value="HDS62735.1"/>
    <property type="molecule type" value="Genomic_DNA"/>
</dbReference>
<dbReference type="Gene3D" id="3.40.50.720">
    <property type="entry name" value="NAD(P)-binding Rossmann-like Domain"/>
    <property type="match status" value="1"/>
</dbReference>
<protein>
    <submittedName>
        <fullName evidence="1">Adenylyltransferase</fullName>
    </submittedName>
</protein>
<accession>A0A831PRY9</accession>
<dbReference type="Proteomes" id="UP000885648">
    <property type="component" value="Unassembled WGS sequence"/>
</dbReference>
<sequence>IKYLTGSGNLLAGRLLLWDGMRTTMETIDLKRQAACPACGHLHAGDP</sequence>
<dbReference type="InterPro" id="IPR035985">
    <property type="entry name" value="Ubiquitin-activating_enz"/>
</dbReference>